<dbReference type="Proteomes" id="UP001141806">
    <property type="component" value="Unassembled WGS sequence"/>
</dbReference>
<organism evidence="3 4">
    <name type="scientific">Protea cynaroides</name>
    <dbReference type="NCBI Taxonomy" id="273540"/>
    <lineage>
        <taxon>Eukaryota</taxon>
        <taxon>Viridiplantae</taxon>
        <taxon>Streptophyta</taxon>
        <taxon>Embryophyta</taxon>
        <taxon>Tracheophyta</taxon>
        <taxon>Spermatophyta</taxon>
        <taxon>Magnoliopsida</taxon>
        <taxon>Proteales</taxon>
        <taxon>Proteaceae</taxon>
        <taxon>Protea</taxon>
    </lineage>
</organism>
<sequence length="158" mass="18225">MVDPPIATCEVEIEINTPVEKFFNMYTDHVILFPQVLPDIFKSSTVVKGDGKSVGSIVDLEYILEPPTIETTRQTIEAIDKENMVLAWNLYGGDLGKKFDIYRPVLKVYNKGPKNYLKRTLDYKKTNDKIPEPHNYMKFVEKYTKEFDSRIANVNLAE</sequence>
<dbReference type="InterPro" id="IPR052006">
    <property type="entry name" value="MLP-like"/>
</dbReference>
<accession>A0A9Q0KMA2</accession>
<dbReference type="Pfam" id="PF00407">
    <property type="entry name" value="Bet_v_1"/>
    <property type="match status" value="1"/>
</dbReference>
<dbReference type="GO" id="GO:0006952">
    <property type="term" value="P:defense response"/>
    <property type="evidence" value="ECO:0007669"/>
    <property type="project" value="InterPro"/>
</dbReference>
<protein>
    <recommendedName>
        <fullName evidence="2">Bet v I/Major latex protein domain-containing protein</fullName>
    </recommendedName>
</protein>
<dbReference type="PANTHER" id="PTHR31338:SF16">
    <property type="entry name" value="POLYKETIDE CYCLASE_DEHYDRASE AND LIPID TRANSPORT SUPERFAMILY PROTEIN"/>
    <property type="match status" value="1"/>
</dbReference>
<comment type="caution">
    <text evidence="3">The sequence shown here is derived from an EMBL/GenBank/DDBJ whole genome shotgun (WGS) entry which is preliminary data.</text>
</comment>
<dbReference type="PANTHER" id="PTHR31338">
    <property type="entry name" value="POLYKETIDE CYCLASE/DEHYDRASE AND LIPID TRANSPORT SUPERFAMILY PROTEIN"/>
    <property type="match status" value="1"/>
</dbReference>
<keyword evidence="4" id="KW-1185">Reference proteome</keyword>
<dbReference type="OrthoDB" id="1858121at2759"/>
<gene>
    <name evidence="3" type="ORF">NE237_006396</name>
</gene>
<dbReference type="SMART" id="SM01037">
    <property type="entry name" value="Bet_v_1"/>
    <property type="match status" value="1"/>
</dbReference>
<dbReference type="Gene3D" id="3.30.530.20">
    <property type="match status" value="1"/>
</dbReference>
<dbReference type="InterPro" id="IPR023393">
    <property type="entry name" value="START-like_dom_sf"/>
</dbReference>
<dbReference type="AlphaFoldDB" id="A0A9Q0KMA2"/>
<dbReference type="SUPFAM" id="SSF55961">
    <property type="entry name" value="Bet v1-like"/>
    <property type="match status" value="1"/>
</dbReference>
<comment type="similarity">
    <text evidence="1">Belongs to the MLP family.</text>
</comment>
<evidence type="ECO:0000313" key="3">
    <source>
        <dbReference type="EMBL" id="KAJ4973222.1"/>
    </source>
</evidence>
<feature type="domain" description="Bet v I/Major latex protein" evidence="2">
    <location>
        <begin position="7"/>
        <end position="154"/>
    </location>
</feature>
<dbReference type="InterPro" id="IPR000916">
    <property type="entry name" value="Bet_v_I/MLP"/>
</dbReference>
<name>A0A9Q0KMA2_9MAGN</name>
<proteinExistence type="inferred from homology"/>
<evidence type="ECO:0000256" key="1">
    <source>
        <dbReference type="ARBA" id="ARBA00038242"/>
    </source>
</evidence>
<reference evidence="3" key="1">
    <citation type="journal article" date="2023" name="Plant J.">
        <title>The genome of the king protea, Protea cynaroides.</title>
        <authorList>
            <person name="Chang J."/>
            <person name="Duong T.A."/>
            <person name="Schoeman C."/>
            <person name="Ma X."/>
            <person name="Roodt D."/>
            <person name="Barker N."/>
            <person name="Li Z."/>
            <person name="Van de Peer Y."/>
            <person name="Mizrachi E."/>
        </authorList>
    </citation>
    <scope>NUCLEOTIDE SEQUENCE</scope>
    <source>
        <tissue evidence="3">Young leaves</tissue>
    </source>
</reference>
<dbReference type="EMBL" id="JAMYWD010000004">
    <property type="protein sequence ID" value="KAJ4973222.1"/>
    <property type="molecule type" value="Genomic_DNA"/>
</dbReference>
<evidence type="ECO:0000313" key="4">
    <source>
        <dbReference type="Proteomes" id="UP001141806"/>
    </source>
</evidence>
<evidence type="ECO:0000259" key="2">
    <source>
        <dbReference type="SMART" id="SM01037"/>
    </source>
</evidence>